<name>A0A1G4I9W7_TRYEQ</name>
<dbReference type="GeneID" id="92380022"/>
<feature type="region of interest" description="Disordered" evidence="1">
    <location>
        <begin position="389"/>
        <end position="415"/>
    </location>
</feature>
<comment type="caution">
    <text evidence="2">The sequence shown here is derived from an EMBL/GenBank/DDBJ whole genome shotgun (WGS) entry which is preliminary data.</text>
</comment>
<evidence type="ECO:0000313" key="2">
    <source>
        <dbReference type="EMBL" id="SCU68652.1"/>
    </source>
</evidence>
<reference evidence="2" key="1">
    <citation type="submission" date="2016-09" db="EMBL/GenBank/DDBJ databases">
        <authorList>
            <person name="Hebert L."/>
            <person name="Moumen B."/>
        </authorList>
    </citation>
    <scope>NUCLEOTIDE SEQUENCE [LARGE SCALE GENOMIC DNA]</scope>
    <source>
        <strain evidence="2">OVI</strain>
    </source>
</reference>
<feature type="region of interest" description="Disordered" evidence="1">
    <location>
        <begin position="15"/>
        <end position="57"/>
    </location>
</feature>
<evidence type="ECO:0000256" key="1">
    <source>
        <dbReference type="SAM" id="MobiDB-lite"/>
    </source>
</evidence>
<feature type="compositionally biased region" description="Polar residues" evidence="1">
    <location>
        <begin position="17"/>
        <end position="43"/>
    </location>
</feature>
<feature type="compositionally biased region" description="Basic residues" evidence="1">
    <location>
        <begin position="181"/>
        <end position="194"/>
    </location>
</feature>
<dbReference type="Proteomes" id="UP000195570">
    <property type="component" value="Unassembled WGS sequence"/>
</dbReference>
<dbReference type="AlphaFoldDB" id="A0A1G4I9W7"/>
<dbReference type="VEuPathDB" id="TriTrypDB:TEOVI_000608300"/>
<dbReference type="RefSeq" id="XP_067079775.1">
    <property type="nucleotide sequence ID" value="XM_067223674.1"/>
</dbReference>
<evidence type="ECO:0000313" key="3">
    <source>
        <dbReference type="Proteomes" id="UP000195570"/>
    </source>
</evidence>
<protein>
    <submittedName>
        <fullName evidence="2">Uncharacterized protein</fullName>
    </submittedName>
</protein>
<feature type="region of interest" description="Disordered" evidence="1">
    <location>
        <begin position="167"/>
        <end position="229"/>
    </location>
</feature>
<proteinExistence type="predicted"/>
<organism evidence="2 3">
    <name type="scientific">Trypanosoma equiperdum</name>
    <dbReference type="NCBI Taxonomy" id="5694"/>
    <lineage>
        <taxon>Eukaryota</taxon>
        <taxon>Discoba</taxon>
        <taxon>Euglenozoa</taxon>
        <taxon>Kinetoplastea</taxon>
        <taxon>Metakinetoplastina</taxon>
        <taxon>Trypanosomatida</taxon>
        <taxon>Trypanosomatidae</taxon>
        <taxon>Trypanosoma</taxon>
    </lineage>
</organism>
<sequence>MLVECSEIKYHAGRNGASIQPSCDETTPDKVQNALTESSVVSRNSRDHPPSHQDYFSATGWRRTKLDGKPPQQLNHLTDSSLLPPQRLTLTRCSKGVSVRRAVPSAAATNSVEAATVSKTHMKVEAQVGQVPADLTTHGGSGNHAYNGMRASEALRSMHERSGLLLEMSRNKFPRANQVRRAAHSRSSKSKVRHTSAPPSGDYSRSGLPEKRFGGPAWGSGNDEDSGKSTVAGRIATLNADGDSKLVVLQSDTIRRDGERVDRGAPAGGSKVMLRRGRALPPSDYFWQHERQMRPRAQLHAADAFQRANADVATVPQLLTEHPALPQVLEAALADHYLASLMTCPASETERILSVFTAGDAKEVLNFLRRTYGCGSAGTLSNGAASLIAKGPQQQQETARPTEAPSRRRRKPSGTVRTIRRHNVSCAGESPGFVSPPPKHFRAFLKHFTAEVCMSFMDEVCILCRARSDRVWAESRALLLPEEAVVSHYEQEVSSLLTRILAWTEKEFARVVPVVARLAKQYLFLTRREGGNVLQPQ</sequence>
<dbReference type="EMBL" id="CZPT02001026">
    <property type="protein sequence ID" value="SCU68652.1"/>
    <property type="molecule type" value="Genomic_DNA"/>
</dbReference>
<keyword evidence="3" id="KW-1185">Reference proteome</keyword>
<accession>A0A1G4I9W7</accession>
<gene>
    <name evidence="2" type="ORF">TEOVI_000608300</name>
</gene>